<evidence type="ECO:0000313" key="2">
    <source>
        <dbReference type="Proteomes" id="UP001165064"/>
    </source>
</evidence>
<sequence>MHKLFRNSASLKNLVKLRSSDYSPVLHLRINHELRRQLNLPEGYGGPGSKVLKALKHGHEEEYFDEKLNAENYILQKVIDESLQSKVLITRSKRVLHHELLPVVPELIIHTNAGFTKSEIEYAFSVIEAAIVDNLTGLSLQKFNQIANSLTF</sequence>
<dbReference type="Proteomes" id="UP001165064">
    <property type="component" value="Unassembled WGS sequence"/>
</dbReference>
<dbReference type="EMBL" id="BSXS01000654">
    <property type="protein sequence ID" value="GME73342.1"/>
    <property type="molecule type" value="Genomic_DNA"/>
</dbReference>
<protein>
    <submittedName>
        <fullName evidence="1">Unnamed protein product</fullName>
    </submittedName>
</protein>
<comment type="caution">
    <text evidence="1">The sequence shown here is derived from an EMBL/GenBank/DDBJ whole genome shotgun (WGS) entry which is preliminary data.</text>
</comment>
<evidence type="ECO:0000313" key="1">
    <source>
        <dbReference type="EMBL" id="GME73342.1"/>
    </source>
</evidence>
<proteinExistence type="predicted"/>
<accession>A0ACB5SUZ0</accession>
<name>A0ACB5SUZ0_AMBMO</name>
<gene>
    <name evidence="1" type="ORF">Amon02_000136000</name>
</gene>
<keyword evidence="2" id="KW-1185">Reference proteome</keyword>
<organism evidence="1 2">
    <name type="scientific">Ambrosiozyma monospora</name>
    <name type="common">Yeast</name>
    <name type="synonym">Endomycopsis monosporus</name>
    <dbReference type="NCBI Taxonomy" id="43982"/>
    <lineage>
        <taxon>Eukaryota</taxon>
        <taxon>Fungi</taxon>
        <taxon>Dikarya</taxon>
        <taxon>Ascomycota</taxon>
        <taxon>Saccharomycotina</taxon>
        <taxon>Pichiomycetes</taxon>
        <taxon>Pichiales</taxon>
        <taxon>Pichiaceae</taxon>
        <taxon>Ambrosiozyma</taxon>
    </lineage>
</organism>
<reference evidence="1" key="1">
    <citation type="submission" date="2023-04" db="EMBL/GenBank/DDBJ databases">
        <title>Ambrosiozyma monospora NBRC 10751.</title>
        <authorList>
            <person name="Ichikawa N."/>
            <person name="Sato H."/>
            <person name="Tonouchi N."/>
        </authorList>
    </citation>
    <scope>NUCLEOTIDE SEQUENCE</scope>
    <source>
        <strain evidence="1">NBRC 10751</strain>
    </source>
</reference>